<dbReference type="PANTHER" id="PTHR40099">
    <property type="entry name" value="ACETOLACTATE SYNTHASE, SMALL SUBUNIT"/>
    <property type="match status" value="1"/>
</dbReference>
<dbReference type="Pfam" id="PF01842">
    <property type="entry name" value="ACT"/>
    <property type="match status" value="1"/>
</dbReference>
<dbReference type="Gene3D" id="3.30.2130.10">
    <property type="entry name" value="VC0802-like"/>
    <property type="match status" value="1"/>
</dbReference>
<organism evidence="2">
    <name type="scientific">marine metagenome</name>
    <dbReference type="NCBI Taxonomy" id="408172"/>
    <lineage>
        <taxon>unclassified sequences</taxon>
        <taxon>metagenomes</taxon>
        <taxon>ecological metagenomes</taxon>
    </lineage>
</organism>
<dbReference type="PROSITE" id="PS51671">
    <property type="entry name" value="ACT"/>
    <property type="match status" value="1"/>
</dbReference>
<dbReference type="AlphaFoldDB" id="A0A382S7T6"/>
<name>A0A382S7T6_9ZZZZ</name>
<proteinExistence type="predicted"/>
<dbReference type="EMBL" id="UINC01126608">
    <property type="protein sequence ID" value="SVD05198.1"/>
    <property type="molecule type" value="Genomic_DNA"/>
</dbReference>
<protein>
    <recommendedName>
        <fullName evidence="1">ACT domain-containing protein</fullName>
    </recommendedName>
</protein>
<evidence type="ECO:0000313" key="2">
    <source>
        <dbReference type="EMBL" id="SVD05198.1"/>
    </source>
</evidence>
<dbReference type="InterPro" id="IPR045865">
    <property type="entry name" value="ACT-like_dom_sf"/>
</dbReference>
<dbReference type="CDD" id="cd02116">
    <property type="entry name" value="ACT"/>
    <property type="match status" value="1"/>
</dbReference>
<evidence type="ECO:0000259" key="1">
    <source>
        <dbReference type="PROSITE" id="PS51671"/>
    </source>
</evidence>
<feature type="domain" description="ACT" evidence="1">
    <location>
        <begin position="6"/>
        <end position="77"/>
    </location>
</feature>
<dbReference type="InterPro" id="IPR002912">
    <property type="entry name" value="ACT_dom"/>
</dbReference>
<gene>
    <name evidence="2" type="ORF">METZ01_LOCUS358052</name>
</gene>
<accession>A0A382S7T6</accession>
<dbReference type="PANTHER" id="PTHR40099:SF1">
    <property type="entry name" value="ACETOLACTATE SYNTHASE, SMALL SUBUNIT"/>
    <property type="match status" value="1"/>
</dbReference>
<dbReference type="SUPFAM" id="SSF55021">
    <property type="entry name" value="ACT-like"/>
    <property type="match status" value="2"/>
</dbReference>
<sequence>MAVRTELSVRLPNNPGALADVCQLLSDEQVNILAFSLDAGGLLRLVVDNHIHAEGVLRDQNHAVETRQALYLEVPNGPGVMQTVGRMMANAGINVDHAYGSVIEGHPMATIVLGVDDAVKASAIVGV</sequence>
<reference evidence="2" key="1">
    <citation type="submission" date="2018-05" db="EMBL/GenBank/DDBJ databases">
        <authorList>
            <person name="Lanie J.A."/>
            <person name="Ng W.-L."/>
            <person name="Kazmierczak K.M."/>
            <person name="Andrzejewski T.M."/>
            <person name="Davidsen T.M."/>
            <person name="Wayne K.J."/>
            <person name="Tettelin H."/>
            <person name="Glass J.I."/>
            <person name="Rusch D."/>
            <person name="Podicherti R."/>
            <person name="Tsui H.-C.T."/>
            <person name="Winkler M.E."/>
        </authorList>
    </citation>
    <scope>NUCLEOTIDE SEQUENCE</scope>
</reference>